<organism evidence="2 3">
    <name type="scientific">Rhizoctonia solani</name>
    <dbReference type="NCBI Taxonomy" id="456999"/>
    <lineage>
        <taxon>Eukaryota</taxon>
        <taxon>Fungi</taxon>
        <taxon>Dikarya</taxon>
        <taxon>Basidiomycota</taxon>
        <taxon>Agaricomycotina</taxon>
        <taxon>Agaricomycetes</taxon>
        <taxon>Cantharellales</taxon>
        <taxon>Ceratobasidiaceae</taxon>
        <taxon>Rhizoctonia</taxon>
    </lineage>
</organism>
<sequence length="127" mass="14442">MRGNHLLRFGFVTPIATIDDPYTLLLVLFKLDSKLEGVAKEQAAQEIADALGKVPGPFVPMQFGAPLFPERTKGYDFALFARFKDRDALDKYAVSQEHLDVVENVIRPRTKLEETIDYDLEIPDDTW</sequence>
<evidence type="ECO:0000259" key="1">
    <source>
        <dbReference type="PROSITE" id="PS51502"/>
    </source>
</evidence>
<dbReference type="EMBL" id="CAJMXA010003025">
    <property type="protein sequence ID" value="CAE6490374.1"/>
    <property type="molecule type" value="Genomic_DNA"/>
</dbReference>
<dbReference type="InterPro" id="IPR011008">
    <property type="entry name" value="Dimeric_a/b-barrel"/>
</dbReference>
<reference evidence="2" key="1">
    <citation type="submission" date="2021-01" db="EMBL/GenBank/DDBJ databases">
        <authorList>
            <person name="Kaushik A."/>
        </authorList>
    </citation>
    <scope>NUCLEOTIDE SEQUENCE</scope>
    <source>
        <strain evidence="2">AG6-10EEA</strain>
    </source>
</reference>
<feature type="domain" description="Stress-response A/B barrel" evidence="1">
    <location>
        <begin position="23"/>
        <end position="118"/>
    </location>
</feature>
<dbReference type="AlphaFoldDB" id="A0A8H3H9X1"/>
<dbReference type="Proteomes" id="UP000663853">
    <property type="component" value="Unassembled WGS sequence"/>
</dbReference>
<gene>
    <name evidence="2" type="ORF">RDB_LOCUS100438</name>
</gene>
<dbReference type="SUPFAM" id="SSF54909">
    <property type="entry name" value="Dimeric alpha+beta barrel"/>
    <property type="match status" value="1"/>
</dbReference>
<accession>A0A8H3H9X1</accession>
<comment type="caution">
    <text evidence="2">The sequence shown here is derived from an EMBL/GenBank/DDBJ whole genome shotgun (WGS) entry which is preliminary data.</text>
</comment>
<dbReference type="InterPro" id="IPR013097">
    <property type="entry name" value="Dabb"/>
</dbReference>
<evidence type="ECO:0000313" key="3">
    <source>
        <dbReference type="Proteomes" id="UP000663853"/>
    </source>
</evidence>
<dbReference type="Pfam" id="PF07876">
    <property type="entry name" value="Dabb"/>
    <property type="match status" value="1"/>
</dbReference>
<dbReference type="Gene3D" id="3.30.70.100">
    <property type="match status" value="1"/>
</dbReference>
<proteinExistence type="predicted"/>
<dbReference type="PROSITE" id="PS51502">
    <property type="entry name" value="S_R_A_B_BARREL"/>
    <property type="match status" value="1"/>
</dbReference>
<name>A0A8H3H9X1_9AGAM</name>
<dbReference type="SMART" id="SM00886">
    <property type="entry name" value="Dabb"/>
    <property type="match status" value="1"/>
</dbReference>
<evidence type="ECO:0000313" key="2">
    <source>
        <dbReference type="EMBL" id="CAE6490374.1"/>
    </source>
</evidence>
<protein>
    <recommendedName>
        <fullName evidence="1">Stress-response A/B barrel domain-containing protein</fullName>
    </recommendedName>
</protein>